<sequence length="159" mass="18028">MALFGVALGGWLSLRNQDRAWQREHQRQWRDIRLTTCNEFLAANRRYVAYVLDPRASITALPHPREQGRMMPFFDETGRPYKEALEAGFTAMRLVSERAETVRAGVSLVNWAREVAAARATLSEADISSATFESLWTAEQDFINAVRVELGLATMARQP</sequence>
<evidence type="ECO:0000313" key="2">
    <source>
        <dbReference type="Proteomes" id="UP001160499"/>
    </source>
</evidence>
<reference evidence="1 2" key="1">
    <citation type="submission" date="2023-04" db="EMBL/GenBank/DDBJ databases">
        <title>Forest soil microbial communities from Buena Vista Peninsula, Colon Province, Panama.</title>
        <authorList>
            <person name="Bouskill N."/>
        </authorList>
    </citation>
    <scope>NUCLEOTIDE SEQUENCE [LARGE SCALE GENOMIC DNA]</scope>
    <source>
        <strain evidence="1 2">GGS1</strain>
    </source>
</reference>
<evidence type="ECO:0000313" key="1">
    <source>
        <dbReference type="EMBL" id="MDH6222785.1"/>
    </source>
</evidence>
<gene>
    <name evidence="1" type="ORF">M2283_010137</name>
</gene>
<proteinExistence type="predicted"/>
<accession>A0ABT6M2K9</accession>
<dbReference type="EMBL" id="JARXVH010000044">
    <property type="protein sequence ID" value="MDH6222785.1"/>
    <property type="molecule type" value="Genomic_DNA"/>
</dbReference>
<name>A0ABT6M2K9_9ACTN</name>
<dbReference type="Proteomes" id="UP001160499">
    <property type="component" value="Unassembled WGS sequence"/>
</dbReference>
<keyword evidence="2" id="KW-1185">Reference proteome</keyword>
<organism evidence="1 2">
    <name type="scientific">Streptomyces pseudovenezuelae</name>
    <dbReference type="NCBI Taxonomy" id="67350"/>
    <lineage>
        <taxon>Bacteria</taxon>
        <taxon>Bacillati</taxon>
        <taxon>Actinomycetota</taxon>
        <taxon>Actinomycetes</taxon>
        <taxon>Kitasatosporales</taxon>
        <taxon>Streptomycetaceae</taxon>
        <taxon>Streptomyces</taxon>
        <taxon>Streptomyces aurantiacus group</taxon>
    </lineage>
</organism>
<protein>
    <submittedName>
        <fullName evidence="1">Uncharacterized protein</fullName>
    </submittedName>
</protein>
<comment type="caution">
    <text evidence="1">The sequence shown here is derived from an EMBL/GenBank/DDBJ whole genome shotgun (WGS) entry which is preliminary data.</text>
</comment>
<dbReference type="RefSeq" id="WP_280883374.1">
    <property type="nucleotide sequence ID" value="NZ_JARXVH010000044.1"/>
</dbReference>